<evidence type="ECO:0000313" key="1">
    <source>
        <dbReference type="EMBL" id="MYM85767.1"/>
    </source>
</evidence>
<dbReference type="InterPro" id="IPR011990">
    <property type="entry name" value="TPR-like_helical_dom_sf"/>
</dbReference>
<dbReference type="SUPFAM" id="SSF48452">
    <property type="entry name" value="TPR-like"/>
    <property type="match status" value="1"/>
</dbReference>
<name>A0A845FY84_9BURK</name>
<evidence type="ECO:0000313" key="2">
    <source>
        <dbReference type="Proteomes" id="UP000470302"/>
    </source>
</evidence>
<dbReference type="Gene3D" id="1.20.58.320">
    <property type="entry name" value="TPR-like"/>
    <property type="match status" value="1"/>
</dbReference>
<comment type="caution">
    <text evidence="1">The sequence shown here is derived from an EMBL/GenBank/DDBJ whole genome shotgun (WGS) entry which is preliminary data.</text>
</comment>
<dbReference type="InterPro" id="IPR010323">
    <property type="entry name" value="DUF924"/>
</dbReference>
<dbReference type="EMBL" id="WWCW01000002">
    <property type="protein sequence ID" value="MYM85767.1"/>
    <property type="molecule type" value="Genomic_DNA"/>
</dbReference>
<reference evidence="1 2" key="1">
    <citation type="submission" date="2020-01" db="EMBL/GenBank/DDBJ databases">
        <title>Novel species isolated from a subtropical stream in China.</title>
        <authorList>
            <person name="Lu H."/>
        </authorList>
    </citation>
    <scope>NUCLEOTIDE SEQUENCE [LARGE SCALE GENOMIC DNA]</scope>
    <source>
        <strain evidence="1 2">FT82W</strain>
    </source>
</reference>
<dbReference type="Pfam" id="PF06041">
    <property type="entry name" value="DUF924"/>
    <property type="match status" value="1"/>
</dbReference>
<dbReference type="Proteomes" id="UP000470302">
    <property type="component" value="Unassembled WGS sequence"/>
</dbReference>
<dbReference type="Gene3D" id="1.25.40.10">
    <property type="entry name" value="Tetratricopeptide repeat domain"/>
    <property type="match status" value="1"/>
</dbReference>
<sequence length="199" mass="22594">MNMNVQAKAVFDFWFQPSEGQAADAPRREWFQKDDDFDREIAGRFGVLIEQALEGGLRHWDEEGPRSALARILVLDQFCRNVHRGTPLAFAGDPQALQAALAMVDARQDETLTPLQRGFVYLPFEHAEDMAMQERAVALFERMHDAEPTAPGLAGMLDFARRHREVIKRFGRFPHRNAILGRASTPEEQAYLRQPGSGF</sequence>
<protein>
    <submittedName>
        <fullName evidence="1">DUF924 family protein</fullName>
    </submittedName>
</protein>
<dbReference type="AlphaFoldDB" id="A0A845FY84"/>
<organism evidence="1 2">
    <name type="scientific">Duganella vulcania</name>
    <dbReference type="NCBI Taxonomy" id="2692166"/>
    <lineage>
        <taxon>Bacteria</taxon>
        <taxon>Pseudomonadati</taxon>
        <taxon>Pseudomonadota</taxon>
        <taxon>Betaproteobacteria</taxon>
        <taxon>Burkholderiales</taxon>
        <taxon>Oxalobacteraceae</taxon>
        <taxon>Telluria group</taxon>
        <taxon>Duganella</taxon>
    </lineage>
</organism>
<gene>
    <name evidence="1" type="ORF">GTP91_01085</name>
</gene>
<accession>A0A845FY84</accession>
<proteinExistence type="predicted"/>
<dbReference type="RefSeq" id="WP_161095102.1">
    <property type="nucleotide sequence ID" value="NZ_WWCW01000002.1"/>
</dbReference>